<evidence type="ECO:0000256" key="3">
    <source>
        <dbReference type="ARBA" id="ARBA00022741"/>
    </source>
</evidence>
<dbReference type="InterPro" id="IPR017871">
    <property type="entry name" value="ABC_transporter-like_CS"/>
</dbReference>
<dbReference type="CDD" id="cd03255">
    <property type="entry name" value="ABC_MJ0796_LolCDE_FtsE"/>
    <property type="match status" value="1"/>
</dbReference>
<organism evidence="6 7">
    <name type="scientific">Geodia barretti</name>
    <name type="common">Barrett's horny sponge</name>
    <dbReference type="NCBI Taxonomy" id="519541"/>
    <lineage>
        <taxon>Eukaryota</taxon>
        <taxon>Metazoa</taxon>
        <taxon>Porifera</taxon>
        <taxon>Demospongiae</taxon>
        <taxon>Heteroscleromorpha</taxon>
        <taxon>Tetractinellida</taxon>
        <taxon>Astrophorina</taxon>
        <taxon>Geodiidae</taxon>
        <taxon>Geodia</taxon>
    </lineage>
</organism>
<gene>
    <name evidence="6" type="ORF">GBAR_LOCUS10794</name>
</gene>
<dbReference type="GO" id="GO:0016887">
    <property type="term" value="F:ATP hydrolysis activity"/>
    <property type="evidence" value="ECO:0007669"/>
    <property type="project" value="InterPro"/>
</dbReference>
<dbReference type="Proteomes" id="UP001174909">
    <property type="component" value="Unassembled WGS sequence"/>
</dbReference>
<evidence type="ECO:0000256" key="2">
    <source>
        <dbReference type="ARBA" id="ARBA00022448"/>
    </source>
</evidence>
<dbReference type="SMART" id="SM00382">
    <property type="entry name" value="AAA"/>
    <property type="match status" value="1"/>
</dbReference>
<reference evidence="6" key="1">
    <citation type="submission" date="2023-03" db="EMBL/GenBank/DDBJ databases">
        <authorList>
            <person name="Steffen K."/>
            <person name="Cardenas P."/>
        </authorList>
    </citation>
    <scope>NUCLEOTIDE SEQUENCE</scope>
</reference>
<dbReference type="InterPro" id="IPR003593">
    <property type="entry name" value="AAA+_ATPase"/>
</dbReference>
<dbReference type="GO" id="GO:0005524">
    <property type="term" value="F:ATP binding"/>
    <property type="evidence" value="ECO:0007669"/>
    <property type="project" value="UniProtKB-KW"/>
</dbReference>
<dbReference type="GO" id="GO:0022857">
    <property type="term" value="F:transmembrane transporter activity"/>
    <property type="evidence" value="ECO:0007669"/>
    <property type="project" value="UniProtKB-ARBA"/>
</dbReference>
<proteinExistence type="inferred from homology"/>
<feature type="domain" description="ABC transporter" evidence="5">
    <location>
        <begin position="9"/>
        <end position="238"/>
    </location>
</feature>
<dbReference type="Gene3D" id="3.40.50.300">
    <property type="entry name" value="P-loop containing nucleotide triphosphate hydrolases"/>
    <property type="match status" value="1"/>
</dbReference>
<name>A0AA35RX52_GEOBA</name>
<dbReference type="PROSITE" id="PS50893">
    <property type="entry name" value="ABC_TRANSPORTER_2"/>
    <property type="match status" value="1"/>
</dbReference>
<dbReference type="GO" id="GO:0098796">
    <property type="term" value="C:membrane protein complex"/>
    <property type="evidence" value="ECO:0007669"/>
    <property type="project" value="UniProtKB-ARBA"/>
</dbReference>
<evidence type="ECO:0000313" key="6">
    <source>
        <dbReference type="EMBL" id="CAI8017886.1"/>
    </source>
</evidence>
<dbReference type="InterPro" id="IPR003439">
    <property type="entry name" value="ABC_transporter-like_ATP-bd"/>
</dbReference>
<protein>
    <submittedName>
        <fullName evidence="6">Uncharacterized ABC transporter ATP-binding protein MJ0796</fullName>
    </submittedName>
</protein>
<evidence type="ECO:0000259" key="5">
    <source>
        <dbReference type="PROSITE" id="PS50893"/>
    </source>
</evidence>
<accession>A0AA35RX52</accession>
<evidence type="ECO:0000313" key="7">
    <source>
        <dbReference type="Proteomes" id="UP001174909"/>
    </source>
</evidence>
<dbReference type="AlphaFoldDB" id="A0AA35RX52"/>
<dbReference type="FunFam" id="3.40.50.300:FF:000032">
    <property type="entry name" value="Export ABC transporter ATP-binding protein"/>
    <property type="match status" value="1"/>
</dbReference>
<keyword evidence="3" id="KW-0547">Nucleotide-binding</keyword>
<evidence type="ECO:0000256" key="1">
    <source>
        <dbReference type="ARBA" id="ARBA00005417"/>
    </source>
</evidence>
<dbReference type="PANTHER" id="PTHR42798:SF2">
    <property type="entry name" value="ABC TRANSPORTER ATP-BINDING PROTEIN MG467-RELATED"/>
    <property type="match status" value="1"/>
</dbReference>
<dbReference type="EMBL" id="CASHTH010001666">
    <property type="protein sequence ID" value="CAI8017886.1"/>
    <property type="molecule type" value="Genomic_DNA"/>
</dbReference>
<comment type="caution">
    <text evidence="6">The sequence shown here is derived from an EMBL/GenBank/DDBJ whole genome shotgun (WGS) entry which is preliminary data.</text>
</comment>
<dbReference type="PANTHER" id="PTHR42798">
    <property type="entry name" value="LIPOPROTEIN-RELEASING SYSTEM ATP-BINDING PROTEIN LOLD"/>
    <property type="match status" value="1"/>
</dbReference>
<keyword evidence="2" id="KW-0813">Transport</keyword>
<dbReference type="Pfam" id="PF00005">
    <property type="entry name" value="ABC_tran"/>
    <property type="match status" value="1"/>
</dbReference>
<keyword evidence="4 6" id="KW-0067">ATP-binding</keyword>
<comment type="similarity">
    <text evidence="1">Belongs to the ABC transporter superfamily.</text>
</comment>
<dbReference type="InterPro" id="IPR017911">
    <property type="entry name" value="MacB-like_ATP-bd"/>
</dbReference>
<dbReference type="InterPro" id="IPR027417">
    <property type="entry name" value="P-loop_NTPase"/>
</dbReference>
<evidence type="ECO:0000256" key="4">
    <source>
        <dbReference type="ARBA" id="ARBA00022840"/>
    </source>
</evidence>
<dbReference type="PROSITE" id="PS00211">
    <property type="entry name" value="ABC_TRANSPORTER_1"/>
    <property type="match status" value="1"/>
</dbReference>
<dbReference type="SUPFAM" id="SSF52540">
    <property type="entry name" value="P-loop containing nucleoside triphosphate hydrolases"/>
    <property type="match status" value="1"/>
</dbReference>
<keyword evidence="7" id="KW-1185">Reference proteome</keyword>
<sequence length="238" mass="25895">MDRQDGVIARLEGVTKQYEVGDAIVSALKDVSLDILEGQFVVLLGPSGSGKTTLLNMIGGLDVPTRGQIWVGGSEITNMNEASLTMYRRKQVGFIFQFFNLVPSLTAGENVEMVAELTGNKRNAIPALRSVGLGDRIGHFPAQLSGGEQQRVAIARALAKGPSILLGDEPTGDLDYETGKMILGLMRRINRSENATILLVTHNVAISRMADRVIRMRSGEIVEDRAAENPIHPEDLEW</sequence>